<accession>A0ABT7JEM7</accession>
<evidence type="ECO:0000313" key="3">
    <source>
        <dbReference type="Proteomes" id="UP001302059"/>
    </source>
</evidence>
<feature type="compositionally biased region" description="Low complexity" evidence="1">
    <location>
        <begin position="29"/>
        <end position="45"/>
    </location>
</feature>
<protein>
    <recommendedName>
        <fullName evidence="4">Adhesin domain-containing protein</fullName>
    </recommendedName>
</protein>
<feature type="region of interest" description="Disordered" evidence="1">
    <location>
        <begin position="1"/>
        <end position="45"/>
    </location>
</feature>
<evidence type="ECO:0000313" key="2">
    <source>
        <dbReference type="EMBL" id="MDL2343515.1"/>
    </source>
</evidence>
<sequence>MNEQANEGFRAQVERLVAEGKLTPEEGQELLGEPEAGDEPAAPEVPDAVPAVWAPEQVPPHLILDVGGYTLRVVVDGRVPGPHLNASEDGRLTLEATPRGWRVGRQGHERFFGWSTLSAILTVPFEPHDAQVSVGGGSVSLPELRGSAHLRIGGGSVSLGGAATLQAHIGGGSLRAGDIAGPAALKVAGGSAQLGDTGDLVGTVAGGSLAWSPRLLGGEHTLSVSGGSARIDLQPGSSVNLNAQATAGSVKASFPLQKSGQYATYTYTGVLGDGGASLRVKVAGGSLAVNA</sequence>
<evidence type="ECO:0008006" key="4">
    <source>
        <dbReference type="Google" id="ProtNLM"/>
    </source>
</evidence>
<organism evidence="2 3">
    <name type="scientific">Deinococcus rhizophilus</name>
    <dbReference type="NCBI Taxonomy" id="3049544"/>
    <lineage>
        <taxon>Bacteria</taxon>
        <taxon>Thermotogati</taxon>
        <taxon>Deinococcota</taxon>
        <taxon>Deinococci</taxon>
        <taxon>Deinococcales</taxon>
        <taxon>Deinococcaceae</taxon>
        <taxon>Deinococcus</taxon>
    </lineage>
</organism>
<gene>
    <name evidence="2" type="ORF">QOL99_05050</name>
</gene>
<evidence type="ECO:0000256" key="1">
    <source>
        <dbReference type="SAM" id="MobiDB-lite"/>
    </source>
</evidence>
<dbReference type="Proteomes" id="UP001302059">
    <property type="component" value="Unassembled WGS sequence"/>
</dbReference>
<comment type="caution">
    <text evidence="2">The sequence shown here is derived from an EMBL/GenBank/DDBJ whole genome shotgun (WGS) entry which is preliminary data.</text>
</comment>
<keyword evidence="3" id="KW-1185">Reference proteome</keyword>
<dbReference type="EMBL" id="JASNGB010000027">
    <property type="protein sequence ID" value="MDL2343515.1"/>
    <property type="molecule type" value="Genomic_DNA"/>
</dbReference>
<proteinExistence type="predicted"/>
<reference evidence="2 3" key="1">
    <citation type="submission" date="2023-05" db="EMBL/GenBank/DDBJ databases">
        <authorList>
            <person name="Gao F."/>
        </authorList>
    </citation>
    <scope>NUCLEOTIDE SEQUENCE [LARGE SCALE GENOMIC DNA]</scope>
    <source>
        <strain evidence="2 3">MIMF12</strain>
    </source>
</reference>
<feature type="compositionally biased region" description="Basic and acidic residues" evidence="1">
    <location>
        <begin position="12"/>
        <end position="24"/>
    </location>
</feature>
<dbReference type="RefSeq" id="WP_285521983.1">
    <property type="nucleotide sequence ID" value="NZ_JASNGB010000027.1"/>
</dbReference>
<name>A0ABT7JEM7_9DEIO</name>